<evidence type="ECO:0000256" key="4">
    <source>
        <dbReference type="ARBA" id="ARBA00022692"/>
    </source>
</evidence>
<keyword evidence="3" id="KW-0813">Transport</keyword>
<dbReference type="AlphaFoldDB" id="A0A2J7ZZI0"/>
<keyword evidence="5 8" id="KW-1133">Transmembrane helix</keyword>
<evidence type="ECO:0000256" key="1">
    <source>
        <dbReference type="ARBA" id="ARBA00004141"/>
    </source>
</evidence>
<accession>A0A2J7ZZI0</accession>
<dbReference type="Proteomes" id="UP000236333">
    <property type="component" value="Unassembled WGS sequence"/>
</dbReference>
<evidence type="ECO:0000256" key="2">
    <source>
        <dbReference type="ARBA" id="ARBA00005887"/>
    </source>
</evidence>
<sequence length="280" mass="30490">MRPSRSVIIGPRIGRFDASGKVNEMRGHSATLVVMGTFLLWFGFYGFNPGSNLTIATKPLVKAANARWAADGMDQLTPAVTAARASDLDYMAFYFEGDASAIIVSRITVTTTLAAATSGLVTLFWRYFSTSNWDTILVCNGCLAGLVSICSGCALVEPWAAVICGFVSAFTFVAAEWAILHKMKIVGYGHLDLSPAPSLELGDPYERTQSGKTELREHLKRHAARPYVERLSDAHLLLWLAKQPNLDPSDMALLCEAVRESRPVLEGYRVIIDSIAGISQ</sequence>
<dbReference type="Gene3D" id="1.10.3430.10">
    <property type="entry name" value="Ammonium transporter AmtB like domains"/>
    <property type="match status" value="1"/>
</dbReference>
<evidence type="ECO:0000259" key="9">
    <source>
        <dbReference type="Pfam" id="PF00909"/>
    </source>
</evidence>
<feature type="transmembrane region" description="Helical" evidence="8">
    <location>
        <begin position="99"/>
        <end position="125"/>
    </location>
</feature>
<dbReference type="InterPro" id="IPR029020">
    <property type="entry name" value="Ammonium/urea_transptr"/>
</dbReference>
<feature type="domain" description="Ammonium transporter AmtB-like" evidence="9">
    <location>
        <begin position="7"/>
        <end position="57"/>
    </location>
</feature>
<evidence type="ECO:0000256" key="6">
    <source>
        <dbReference type="ARBA" id="ARBA00023136"/>
    </source>
</evidence>
<feature type="transmembrane region" description="Helical" evidence="8">
    <location>
        <begin position="29"/>
        <end position="47"/>
    </location>
</feature>
<evidence type="ECO:0000313" key="11">
    <source>
        <dbReference type="Proteomes" id="UP000236333"/>
    </source>
</evidence>
<evidence type="ECO:0000256" key="7">
    <source>
        <dbReference type="ARBA" id="ARBA00023177"/>
    </source>
</evidence>
<comment type="similarity">
    <text evidence="2">Belongs to the ammonia transporter channel (TC 1.A.11.2) family.</text>
</comment>
<organism evidence="10 11">
    <name type="scientific">Tetrabaena socialis</name>
    <dbReference type="NCBI Taxonomy" id="47790"/>
    <lineage>
        <taxon>Eukaryota</taxon>
        <taxon>Viridiplantae</taxon>
        <taxon>Chlorophyta</taxon>
        <taxon>core chlorophytes</taxon>
        <taxon>Chlorophyceae</taxon>
        <taxon>CS clade</taxon>
        <taxon>Chlamydomonadales</taxon>
        <taxon>Tetrabaenaceae</taxon>
        <taxon>Tetrabaena</taxon>
    </lineage>
</organism>
<feature type="transmembrane region" description="Helical" evidence="8">
    <location>
        <begin position="137"/>
        <end position="154"/>
    </location>
</feature>
<dbReference type="InterPro" id="IPR024041">
    <property type="entry name" value="NH4_transpt_AmtB-like_dom"/>
</dbReference>
<keyword evidence="4 8" id="KW-0812">Transmembrane</keyword>
<gene>
    <name evidence="10" type="ORF">TSOC_008052</name>
</gene>
<dbReference type="SUPFAM" id="SSF111352">
    <property type="entry name" value="Ammonium transporter"/>
    <property type="match status" value="1"/>
</dbReference>
<name>A0A2J7ZZI0_9CHLO</name>
<protein>
    <submittedName>
        <fullName evidence="10">Ammonium transporter 1 member 2</fullName>
    </submittedName>
</protein>
<dbReference type="GO" id="GO:0005886">
    <property type="term" value="C:plasma membrane"/>
    <property type="evidence" value="ECO:0007669"/>
    <property type="project" value="TreeGrafter"/>
</dbReference>
<keyword evidence="11" id="KW-1185">Reference proteome</keyword>
<dbReference type="PANTHER" id="PTHR11730:SF6">
    <property type="entry name" value="AMMONIUM TRANSPORTER"/>
    <property type="match status" value="1"/>
</dbReference>
<proteinExistence type="inferred from homology"/>
<dbReference type="OrthoDB" id="10251089at2759"/>
<dbReference type="GO" id="GO:0097272">
    <property type="term" value="P:ammonium homeostasis"/>
    <property type="evidence" value="ECO:0007669"/>
    <property type="project" value="TreeGrafter"/>
</dbReference>
<dbReference type="EMBL" id="PGGS01000288">
    <property type="protein sequence ID" value="PNH05672.1"/>
    <property type="molecule type" value="Genomic_DNA"/>
</dbReference>
<evidence type="ECO:0000256" key="5">
    <source>
        <dbReference type="ARBA" id="ARBA00022989"/>
    </source>
</evidence>
<feature type="domain" description="Ammonium transporter AmtB-like" evidence="9">
    <location>
        <begin position="104"/>
        <end position="183"/>
    </location>
</feature>
<comment type="caution">
    <text evidence="10">The sequence shown here is derived from an EMBL/GenBank/DDBJ whole genome shotgun (WGS) entry which is preliminary data.</text>
</comment>
<dbReference type="GO" id="GO:0008519">
    <property type="term" value="F:ammonium channel activity"/>
    <property type="evidence" value="ECO:0007669"/>
    <property type="project" value="InterPro"/>
</dbReference>
<reference evidence="10 11" key="1">
    <citation type="journal article" date="2017" name="Mol. Biol. Evol.">
        <title>The 4-celled Tetrabaena socialis nuclear genome reveals the essential components for genetic control of cell number at the origin of multicellularity in the volvocine lineage.</title>
        <authorList>
            <person name="Featherston J."/>
            <person name="Arakaki Y."/>
            <person name="Hanschen E.R."/>
            <person name="Ferris P.J."/>
            <person name="Michod R.E."/>
            <person name="Olson B.J.S.C."/>
            <person name="Nozaki H."/>
            <person name="Durand P.M."/>
        </authorList>
    </citation>
    <scope>NUCLEOTIDE SEQUENCE [LARGE SCALE GENOMIC DNA]</scope>
    <source>
        <strain evidence="10 11">NIES-571</strain>
    </source>
</reference>
<feature type="transmembrane region" description="Helical" evidence="8">
    <location>
        <begin position="160"/>
        <end position="180"/>
    </location>
</feature>
<keyword evidence="6 8" id="KW-0472">Membrane</keyword>
<evidence type="ECO:0000256" key="3">
    <source>
        <dbReference type="ARBA" id="ARBA00022448"/>
    </source>
</evidence>
<evidence type="ECO:0000256" key="8">
    <source>
        <dbReference type="SAM" id="Phobius"/>
    </source>
</evidence>
<comment type="subcellular location">
    <subcellularLocation>
        <location evidence="1">Membrane</location>
        <topology evidence="1">Multi-pass membrane protein</topology>
    </subcellularLocation>
</comment>
<keyword evidence="7" id="KW-0924">Ammonia transport</keyword>
<evidence type="ECO:0000313" key="10">
    <source>
        <dbReference type="EMBL" id="PNH05672.1"/>
    </source>
</evidence>
<dbReference type="PANTHER" id="PTHR11730">
    <property type="entry name" value="AMMONIUM TRANSPORTER"/>
    <property type="match status" value="1"/>
</dbReference>
<dbReference type="Pfam" id="PF00909">
    <property type="entry name" value="Ammonium_transp"/>
    <property type="match status" value="2"/>
</dbReference>